<proteinExistence type="predicted"/>
<feature type="domain" description="Glycosyl transferase family 1" evidence="1">
    <location>
        <begin position="158"/>
        <end position="302"/>
    </location>
</feature>
<dbReference type="Proteomes" id="UP001272773">
    <property type="component" value="Unassembled WGS sequence"/>
</dbReference>
<keyword evidence="3" id="KW-1185">Reference proteome</keyword>
<dbReference type="EMBL" id="JAWXXR010000001">
    <property type="protein sequence ID" value="MDX6017698.1"/>
    <property type="molecule type" value="Genomic_DNA"/>
</dbReference>
<keyword evidence="2" id="KW-0328">Glycosyltransferase</keyword>
<dbReference type="RefSeq" id="WP_071477380.1">
    <property type="nucleotide sequence ID" value="NZ_JAKCOQ010000046.1"/>
</dbReference>
<dbReference type="InterPro" id="IPR001296">
    <property type="entry name" value="Glyco_trans_1"/>
</dbReference>
<dbReference type="Gene3D" id="3.40.50.2000">
    <property type="entry name" value="Glycogen Phosphorylase B"/>
    <property type="match status" value="2"/>
</dbReference>
<dbReference type="Pfam" id="PF00534">
    <property type="entry name" value="Glycos_transf_1"/>
    <property type="match status" value="1"/>
</dbReference>
<evidence type="ECO:0000259" key="1">
    <source>
        <dbReference type="Pfam" id="PF00534"/>
    </source>
</evidence>
<protein>
    <submittedName>
        <fullName evidence="2">Glycosyltransferase</fullName>
        <ecNumber evidence="2">2.4.-.-</ecNumber>
    </submittedName>
</protein>
<evidence type="ECO:0000313" key="2">
    <source>
        <dbReference type="EMBL" id="MDX6017698.1"/>
    </source>
</evidence>
<evidence type="ECO:0000313" key="3">
    <source>
        <dbReference type="Proteomes" id="UP001272773"/>
    </source>
</evidence>
<dbReference type="EC" id="2.4.-.-" evidence="2"/>
<reference evidence="2 3" key="1">
    <citation type="submission" date="2023-11" db="EMBL/GenBank/DDBJ databases">
        <title>MicrobeMod: A computational toolkit for identifying prokaryotic methylation and restriction-modification with nanopore sequencing.</title>
        <authorList>
            <person name="Crits-Christoph A."/>
            <person name="Kang S.C."/>
            <person name="Lee H."/>
            <person name="Ostrov N."/>
        </authorList>
    </citation>
    <scope>NUCLEOTIDE SEQUENCE [LARGE SCALE GENOMIC DNA]</scope>
    <source>
        <strain evidence="2 3">ATCC BAA-2732</strain>
    </source>
</reference>
<dbReference type="SUPFAM" id="SSF53756">
    <property type="entry name" value="UDP-Glycosyltransferase/glycogen phosphorylase"/>
    <property type="match status" value="1"/>
</dbReference>
<sequence>MATLILVKELVARGNEVEVWNLGEQSKTDLECWSSWVNVKKISKVKLLLFKRSIVKGEVMVLVNNAASRYAPVKGVVSIIHGDPLYKFKCNKSLISKFKELVKVKFSLGRRKVIFISKKLGDEIDGFIKCPVKHIPNPFEPAVIQAKANEPLTMSLPEDFILHVGRIAPEKRQDLLLKTYIDNKALHHSTDLIFVGAEPKHDGPITCKLRKILDQCDISHRVHFLGELKNPWNIMQKAKCLVLCSEFESMGYVLLEAMALKIPIVATEAVGPLEVLGEDFAGLVKEGEDLGLRIKDALNHPDKYIKELPSKYNKDEVVEEFECFIESLSN</sequence>
<comment type="caution">
    <text evidence="2">The sequence shown here is derived from an EMBL/GenBank/DDBJ whole genome shotgun (WGS) entry which is preliminary data.</text>
</comment>
<dbReference type="GeneID" id="88624920"/>
<organism evidence="2 3">
    <name type="scientific">Shewanella indica</name>
    <dbReference type="NCBI Taxonomy" id="768528"/>
    <lineage>
        <taxon>Bacteria</taxon>
        <taxon>Pseudomonadati</taxon>
        <taxon>Pseudomonadota</taxon>
        <taxon>Gammaproteobacteria</taxon>
        <taxon>Alteromonadales</taxon>
        <taxon>Shewanellaceae</taxon>
        <taxon>Shewanella</taxon>
    </lineage>
</organism>
<gene>
    <name evidence="2" type="ORF">SIL79_15390</name>
</gene>
<keyword evidence="2" id="KW-0808">Transferase</keyword>
<dbReference type="GO" id="GO:0016757">
    <property type="term" value="F:glycosyltransferase activity"/>
    <property type="evidence" value="ECO:0007669"/>
    <property type="project" value="UniProtKB-KW"/>
</dbReference>
<name>A0ABU4QFC2_9GAMM</name>
<dbReference type="PANTHER" id="PTHR12526">
    <property type="entry name" value="GLYCOSYLTRANSFERASE"/>
    <property type="match status" value="1"/>
</dbReference>
<accession>A0ABU4QFC2</accession>